<dbReference type="EMBL" id="FWXF01000001">
    <property type="protein sequence ID" value="SMC16146.1"/>
    <property type="molecule type" value="Genomic_DNA"/>
</dbReference>
<accession>A0A1W1WWM9</accession>
<organism evidence="1 2">
    <name type="scientific">Desulfacinum hydrothermale DSM 13146</name>
    <dbReference type="NCBI Taxonomy" id="1121390"/>
    <lineage>
        <taxon>Bacteria</taxon>
        <taxon>Pseudomonadati</taxon>
        <taxon>Thermodesulfobacteriota</taxon>
        <taxon>Syntrophobacteria</taxon>
        <taxon>Syntrophobacterales</taxon>
        <taxon>Syntrophobacteraceae</taxon>
        <taxon>Desulfacinum</taxon>
    </lineage>
</organism>
<name>A0A1W1WWM9_9BACT</name>
<dbReference type="RefSeq" id="WP_170920226.1">
    <property type="nucleotide sequence ID" value="NZ_FWXF01000001.1"/>
</dbReference>
<keyword evidence="2" id="KW-1185">Reference proteome</keyword>
<protein>
    <submittedName>
        <fullName evidence="1">Uncharacterized protein</fullName>
    </submittedName>
</protein>
<sequence length="47" mass="4875">MTGETALELFLGTLVCEVKASVEAMGFAQATNAVLSLVGKWFAKGSP</sequence>
<gene>
    <name evidence="1" type="ORF">SAMN02746041_00012</name>
</gene>
<evidence type="ECO:0000313" key="1">
    <source>
        <dbReference type="EMBL" id="SMC16146.1"/>
    </source>
</evidence>
<dbReference type="AlphaFoldDB" id="A0A1W1WWM9"/>
<reference evidence="1 2" key="1">
    <citation type="submission" date="2017-04" db="EMBL/GenBank/DDBJ databases">
        <authorList>
            <person name="Afonso C.L."/>
            <person name="Miller P.J."/>
            <person name="Scott M.A."/>
            <person name="Spackman E."/>
            <person name="Goraichik I."/>
            <person name="Dimitrov K.M."/>
            <person name="Suarez D.L."/>
            <person name="Swayne D.E."/>
        </authorList>
    </citation>
    <scope>NUCLEOTIDE SEQUENCE [LARGE SCALE GENOMIC DNA]</scope>
    <source>
        <strain evidence="1 2">DSM 13146</strain>
    </source>
</reference>
<proteinExistence type="predicted"/>
<evidence type="ECO:0000313" key="2">
    <source>
        <dbReference type="Proteomes" id="UP000192783"/>
    </source>
</evidence>
<dbReference type="Proteomes" id="UP000192783">
    <property type="component" value="Unassembled WGS sequence"/>
</dbReference>